<evidence type="ECO:0000256" key="1">
    <source>
        <dbReference type="SAM" id="MobiDB-lite"/>
    </source>
</evidence>
<accession>T1XK82</accession>
<protein>
    <submittedName>
        <fullName evidence="2">Uncharacterized protein</fullName>
    </submittedName>
</protein>
<dbReference type="KEGG" id="vpd:VAPA_2c04280"/>
<feature type="region of interest" description="Disordered" evidence="1">
    <location>
        <begin position="45"/>
        <end position="73"/>
    </location>
</feature>
<reference evidence="2 3" key="1">
    <citation type="submission" date="2012-10" db="EMBL/GenBank/DDBJ databases">
        <title>Genome sequence of Variovorax paradoxus B4.</title>
        <authorList>
            <person name="Schuldes J."/>
            <person name="Brandt U."/>
            <person name="Hiessl S."/>
            <person name="Wuebbeler J.H."/>
            <person name="Thuermer A."/>
            <person name="Steinbuechel A."/>
            <person name="Daniel R."/>
        </authorList>
    </citation>
    <scope>NUCLEOTIDE SEQUENCE [LARGE SCALE GENOMIC DNA]</scope>
    <source>
        <strain evidence="2 3">B4</strain>
    </source>
</reference>
<evidence type="ECO:0000313" key="3">
    <source>
        <dbReference type="Proteomes" id="UP000016223"/>
    </source>
</evidence>
<dbReference type="Proteomes" id="UP000016223">
    <property type="component" value="Chromosome 2"/>
</dbReference>
<feature type="compositionally biased region" description="Basic and acidic residues" evidence="1">
    <location>
        <begin position="45"/>
        <end position="55"/>
    </location>
</feature>
<organism evidence="2 3">
    <name type="scientific">Variovorax paradoxus B4</name>
    <dbReference type="NCBI Taxonomy" id="1246301"/>
    <lineage>
        <taxon>Bacteria</taxon>
        <taxon>Pseudomonadati</taxon>
        <taxon>Pseudomonadota</taxon>
        <taxon>Betaproteobacteria</taxon>
        <taxon>Burkholderiales</taxon>
        <taxon>Comamonadaceae</taxon>
        <taxon>Variovorax</taxon>
    </lineage>
</organism>
<proteinExistence type="predicted"/>
<dbReference type="AlphaFoldDB" id="T1XK82"/>
<dbReference type="HOGENOM" id="CLU_2703786_0_0_4"/>
<feature type="compositionally biased region" description="Low complexity" evidence="1">
    <location>
        <begin position="64"/>
        <end position="73"/>
    </location>
</feature>
<evidence type="ECO:0000313" key="2">
    <source>
        <dbReference type="EMBL" id="AGU52988.1"/>
    </source>
</evidence>
<dbReference type="PATRIC" id="fig|1246301.3.peg.5950"/>
<dbReference type="EMBL" id="CP003912">
    <property type="protein sequence ID" value="AGU52988.1"/>
    <property type="molecule type" value="Genomic_DNA"/>
</dbReference>
<sequence>MRLRPTRKDAAMMFADRLDAATRLSKALQGWRGCNPQVLAIPHEEEKRLQLDARRDRRARYRPGRGAARPPPP</sequence>
<name>T1XK82_VARPD</name>
<gene>
    <name evidence="2" type="ORF">VAPA_2c04280</name>
</gene>